<dbReference type="GO" id="GO:0016787">
    <property type="term" value="F:hydrolase activity"/>
    <property type="evidence" value="ECO:0007669"/>
    <property type="project" value="UniProtKB-KW"/>
</dbReference>
<evidence type="ECO:0000256" key="4">
    <source>
        <dbReference type="ARBA" id="ARBA00026071"/>
    </source>
</evidence>
<accession>B4L5C2</accession>
<evidence type="ECO:0000313" key="6">
    <source>
        <dbReference type="Proteomes" id="UP000009192"/>
    </source>
</evidence>
<dbReference type="eggNOG" id="KOG0179">
    <property type="taxonomic scope" value="Eukaryota"/>
</dbReference>
<evidence type="ECO:0000313" key="5">
    <source>
        <dbReference type="EMBL" id="EDW06381.2"/>
    </source>
</evidence>
<keyword evidence="2" id="KW-0963">Cytoplasm</keyword>
<dbReference type="InParanoid" id="B4L5C2"/>
<dbReference type="AlphaFoldDB" id="B4L5C2"/>
<dbReference type="KEGG" id="dmo:Dmoj_GI21700"/>
<keyword evidence="5" id="KW-0378">Hydrolase</keyword>
<dbReference type="PANTHER" id="PTHR32194:SF2">
    <property type="entry name" value="PROTEASOME SUBUNIT BETA TYPE-1"/>
    <property type="match status" value="1"/>
</dbReference>
<evidence type="ECO:0000256" key="2">
    <source>
        <dbReference type="ARBA" id="ARBA00022490"/>
    </source>
</evidence>
<dbReference type="Gene3D" id="3.60.20.10">
    <property type="entry name" value="Glutamine Phosphoribosylpyrophosphate, subunit 1, domain 1"/>
    <property type="match status" value="1"/>
</dbReference>
<dbReference type="Pfam" id="PF00227">
    <property type="entry name" value="Proteasome"/>
    <property type="match status" value="1"/>
</dbReference>
<gene>
    <name evidence="5" type="primary">Dmoj\GI21700</name>
    <name evidence="5" type="ORF">Dmoj_GI21700</name>
</gene>
<sequence>MCPKRRDEEQRPLLYLLRLPHPRWVGVEVKGAVYYYDPIGSYERVRYRVVGTSYALLLPCLDVFYGWENNRLTPPLKDEDLTMTMAVRMARKCLYIASDRDIYSGDMGELLSVTSEGMKSSTIKLRAD</sequence>
<evidence type="ECO:0000256" key="1">
    <source>
        <dbReference type="ARBA" id="ARBA00004123"/>
    </source>
</evidence>
<comment type="subcellular location">
    <subcellularLocation>
        <location evidence="1">Nucleus</location>
    </subcellularLocation>
</comment>
<dbReference type="GO" id="GO:0005634">
    <property type="term" value="C:nucleus"/>
    <property type="evidence" value="ECO:0007669"/>
    <property type="project" value="UniProtKB-SubCell"/>
</dbReference>
<comment type="subunit">
    <text evidence="4">The 26S proteasome consists of a 20S proteasome core and two 19S regulatory subunits. The 20S proteasome core is composed of 28 subunits that are arranged in four stacked rings, resulting in a barrel-shaped structure. The two end rings are each formed by seven alpha subunits, and the two central rings are each formed by seven beta subunits. The catalytic chamber with the active sites is on the inside of the barrel.</text>
</comment>
<dbReference type="HOGENOM" id="CLU_2298658_0_0_1"/>
<keyword evidence="3" id="KW-0647">Proteasome</keyword>
<dbReference type="EC" id="3.4.25.-" evidence="5"/>
<keyword evidence="6" id="KW-1185">Reference proteome</keyword>
<dbReference type="GO" id="GO:0005839">
    <property type="term" value="C:proteasome core complex"/>
    <property type="evidence" value="ECO:0007669"/>
    <property type="project" value="InterPro"/>
</dbReference>
<dbReference type="InterPro" id="IPR029055">
    <property type="entry name" value="Ntn_hydrolases_N"/>
</dbReference>
<dbReference type="SMR" id="B4L5C2"/>
<proteinExistence type="predicted"/>
<name>B4L5C2_DROMO</name>
<dbReference type="InterPro" id="IPR001353">
    <property type="entry name" value="Proteasome_sua/b"/>
</dbReference>
<evidence type="ECO:0000256" key="3">
    <source>
        <dbReference type="ARBA" id="ARBA00022942"/>
    </source>
</evidence>
<dbReference type="InterPro" id="IPR023333">
    <property type="entry name" value="Proteasome_suB-type"/>
</dbReference>
<dbReference type="GO" id="GO:0005737">
    <property type="term" value="C:cytoplasm"/>
    <property type="evidence" value="ECO:0007669"/>
    <property type="project" value="TreeGrafter"/>
</dbReference>
<protein>
    <submittedName>
        <fullName evidence="5">Uncharacterized protein</fullName>
        <ecNumber evidence="5">3.4.25.-</ecNumber>
    </submittedName>
</protein>
<dbReference type="OrthoDB" id="7857279at2759"/>
<dbReference type="EMBL" id="CH933811">
    <property type="protein sequence ID" value="EDW06381.2"/>
    <property type="molecule type" value="Genomic_DNA"/>
</dbReference>
<dbReference type="SUPFAM" id="SSF56235">
    <property type="entry name" value="N-terminal nucleophile aminohydrolases (Ntn hydrolases)"/>
    <property type="match status" value="1"/>
</dbReference>
<dbReference type="PANTHER" id="PTHR32194">
    <property type="entry name" value="METALLOPROTEASE TLDD"/>
    <property type="match status" value="1"/>
</dbReference>
<organism evidence="5 6">
    <name type="scientific">Drosophila mojavensis</name>
    <name type="common">Fruit fly</name>
    <dbReference type="NCBI Taxonomy" id="7230"/>
    <lineage>
        <taxon>Eukaryota</taxon>
        <taxon>Metazoa</taxon>
        <taxon>Ecdysozoa</taxon>
        <taxon>Arthropoda</taxon>
        <taxon>Hexapoda</taxon>
        <taxon>Insecta</taxon>
        <taxon>Pterygota</taxon>
        <taxon>Neoptera</taxon>
        <taxon>Endopterygota</taxon>
        <taxon>Diptera</taxon>
        <taxon>Brachycera</taxon>
        <taxon>Muscomorpha</taxon>
        <taxon>Ephydroidea</taxon>
        <taxon>Drosophilidae</taxon>
        <taxon>Drosophila</taxon>
    </lineage>
</organism>
<dbReference type="GO" id="GO:0051603">
    <property type="term" value="P:proteolysis involved in protein catabolic process"/>
    <property type="evidence" value="ECO:0007669"/>
    <property type="project" value="InterPro"/>
</dbReference>
<dbReference type="Proteomes" id="UP000009192">
    <property type="component" value="Unassembled WGS sequence"/>
</dbReference>
<reference evidence="5 6" key="1">
    <citation type="journal article" date="2007" name="Nature">
        <title>Evolution of genes and genomes on the Drosophila phylogeny.</title>
        <authorList>
            <consortium name="Drosophila 12 Genomes Consortium"/>
            <person name="Clark A.G."/>
            <person name="Eisen M.B."/>
            <person name="Smith D.R."/>
            <person name="Bergman C.M."/>
            <person name="Oliver B."/>
            <person name="Markow T.A."/>
            <person name="Kaufman T.C."/>
            <person name="Kellis M."/>
            <person name="Gelbart W."/>
            <person name="Iyer V.N."/>
            <person name="Pollard D.A."/>
            <person name="Sackton T.B."/>
            <person name="Larracuente A.M."/>
            <person name="Singh N.D."/>
            <person name="Abad J.P."/>
            <person name="Abt D.N."/>
            <person name="Adryan B."/>
            <person name="Aguade M."/>
            <person name="Akashi H."/>
            <person name="Anderson W.W."/>
            <person name="Aquadro C.F."/>
            <person name="Ardell D.H."/>
            <person name="Arguello R."/>
            <person name="Artieri C.G."/>
            <person name="Barbash D.A."/>
            <person name="Barker D."/>
            <person name="Barsanti P."/>
            <person name="Batterham P."/>
            <person name="Batzoglou S."/>
            <person name="Begun D."/>
            <person name="Bhutkar A."/>
            <person name="Blanco E."/>
            <person name="Bosak S.A."/>
            <person name="Bradley R.K."/>
            <person name="Brand A.D."/>
            <person name="Brent M.R."/>
            <person name="Brooks A.N."/>
            <person name="Brown R.H."/>
            <person name="Butlin R.K."/>
            <person name="Caggese C."/>
            <person name="Calvi B.R."/>
            <person name="Bernardo de Carvalho A."/>
            <person name="Caspi A."/>
            <person name="Castrezana S."/>
            <person name="Celniker S.E."/>
            <person name="Chang J.L."/>
            <person name="Chapple C."/>
            <person name="Chatterji S."/>
            <person name="Chinwalla A."/>
            <person name="Civetta A."/>
            <person name="Clifton S.W."/>
            <person name="Comeron J.M."/>
            <person name="Costello J.C."/>
            <person name="Coyne J.A."/>
            <person name="Daub J."/>
            <person name="David R.G."/>
            <person name="Delcher A.L."/>
            <person name="Delehaunty K."/>
            <person name="Do C.B."/>
            <person name="Ebling H."/>
            <person name="Edwards K."/>
            <person name="Eickbush T."/>
            <person name="Evans J.D."/>
            <person name="Filipski A."/>
            <person name="Findeiss S."/>
            <person name="Freyhult E."/>
            <person name="Fulton L."/>
            <person name="Fulton R."/>
            <person name="Garcia A.C."/>
            <person name="Gardiner A."/>
            <person name="Garfield D.A."/>
            <person name="Garvin B.E."/>
            <person name="Gibson G."/>
            <person name="Gilbert D."/>
            <person name="Gnerre S."/>
            <person name="Godfrey J."/>
            <person name="Good R."/>
            <person name="Gotea V."/>
            <person name="Gravely B."/>
            <person name="Greenberg A.J."/>
            <person name="Griffiths-Jones S."/>
            <person name="Gross S."/>
            <person name="Guigo R."/>
            <person name="Gustafson E.A."/>
            <person name="Haerty W."/>
            <person name="Hahn M.W."/>
            <person name="Halligan D.L."/>
            <person name="Halpern A.L."/>
            <person name="Halter G.M."/>
            <person name="Han M.V."/>
            <person name="Heger A."/>
            <person name="Hillier L."/>
            <person name="Hinrichs A.S."/>
            <person name="Holmes I."/>
            <person name="Hoskins R.A."/>
            <person name="Hubisz M.J."/>
            <person name="Hultmark D."/>
            <person name="Huntley M.A."/>
            <person name="Jaffe D.B."/>
            <person name="Jagadeeshan S."/>
            <person name="Jeck W.R."/>
            <person name="Johnson J."/>
            <person name="Jones C.D."/>
            <person name="Jordan W.C."/>
            <person name="Karpen G.H."/>
            <person name="Kataoka E."/>
            <person name="Keightley P.D."/>
            <person name="Kheradpour P."/>
            <person name="Kirkness E.F."/>
            <person name="Koerich L.B."/>
            <person name="Kristiansen K."/>
            <person name="Kudrna D."/>
            <person name="Kulathinal R.J."/>
            <person name="Kumar S."/>
            <person name="Kwok R."/>
            <person name="Lander E."/>
            <person name="Langley C.H."/>
            <person name="Lapoint R."/>
            <person name="Lazzaro B.P."/>
            <person name="Lee S.J."/>
            <person name="Levesque L."/>
            <person name="Li R."/>
            <person name="Lin C.F."/>
            <person name="Lin M.F."/>
            <person name="Lindblad-Toh K."/>
            <person name="Llopart A."/>
            <person name="Long M."/>
            <person name="Low L."/>
            <person name="Lozovsky E."/>
            <person name="Lu J."/>
            <person name="Luo M."/>
            <person name="Machado C.A."/>
            <person name="Makalowski W."/>
            <person name="Marzo M."/>
            <person name="Matsuda M."/>
            <person name="Matzkin L."/>
            <person name="McAllister B."/>
            <person name="McBride C.S."/>
            <person name="McKernan B."/>
            <person name="McKernan K."/>
            <person name="Mendez-Lago M."/>
            <person name="Minx P."/>
            <person name="Mollenhauer M.U."/>
            <person name="Montooth K."/>
            <person name="Mount S.M."/>
            <person name="Mu X."/>
            <person name="Myers E."/>
            <person name="Negre B."/>
            <person name="Newfeld S."/>
            <person name="Nielsen R."/>
            <person name="Noor M.A."/>
            <person name="O'Grady P."/>
            <person name="Pachter L."/>
            <person name="Papaceit M."/>
            <person name="Parisi M.J."/>
            <person name="Parisi M."/>
            <person name="Parts L."/>
            <person name="Pedersen J.S."/>
            <person name="Pesole G."/>
            <person name="Phillippy A.M."/>
            <person name="Ponting C.P."/>
            <person name="Pop M."/>
            <person name="Porcelli D."/>
            <person name="Powell J.R."/>
            <person name="Prohaska S."/>
            <person name="Pruitt K."/>
            <person name="Puig M."/>
            <person name="Quesneville H."/>
            <person name="Ram K.R."/>
            <person name="Rand D."/>
            <person name="Rasmussen M.D."/>
            <person name="Reed L.K."/>
            <person name="Reenan R."/>
            <person name="Reily A."/>
            <person name="Remington K.A."/>
            <person name="Rieger T.T."/>
            <person name="Ritchie M.G."/>
            <person name="Robin C."/>
            <person name="Rogers Y.H."/>
            <person name="Rohde C."/>
            <person name="Rozas J."/>
            <person name="Rubenfield M.J."/>
            <person name="Ruiz A."/>
            <person name="Russo S."/>
            <person name="Salzberg S.L."/>
            <person name="Sanchez-Gracia A."/>
            <person name="Saranga D.J."/>
            <person name="Sato H."/>
            <person name="Schaeffer S.W."/>
            <person name="Schatz M.C."/>
            <person name="Schlenke T."/>
            <person name="Schwartz R."/>
            <person name="Segarra C."/>
            <person name="Singh R.S."/>
            <person name="Sirot L."/>
            <person name="Sirota M."/>
            <person name="Sisneros N.B."/>
            <person name="Smith C.D."/>
            <person name="Smith T.F."/>
            <person name="Spieth J."/>
            <person name="Stage D.E."/>
            <person name="Stark A."/>
            <person name="Stephan W."/>
            <person name="Strausberg R.L."/>
            <person name="Strempel S."/>
            <person name="Sturgill D."/>
            <person name="Sutton G."/>
            <person name="Sutton G.G."/>
            <person name="Tao W."/>
            <person name="Teichmann S."/>
            <person name="Tobari Y.N."/>
            <person name="Tomimura Y."/>
            <person name="Tsolas J.M."/>
            <person name="Valente V.L."/>
            <person name="Venter E."/>
            <person name="Venter J.C."/>
            <person name="Vicario S."/>
            <person name="Vieira F.G."/>
            <person name="Vilella A.J."/>
            <person name="Villasante A."/>
            <person name="Walenz B."/>
            <person name="Wang J."/>
            <person name="Wasserman M."/>
            <person name="Watts T."/>
            <person name="Wilson D."/>
            <person name="Wilson R.K."/>
            <person name="Wing R.A."/>
            <person name="Wolfner M.F."/>
            <person name="Wong A."/>
            <person name="Wong G.K."/>
            <person name="Wu C.I."/>
            <person name="Wu G."/>
            <person name="Yamamoto D."/>
            <person name="Yang H.P."/>
            <person name="Yang S.P."/>
            <person name="Yorke J.A."/>
            <person name="Yoshida K."/>
            <person name="Zdobnov E."/>
            <person name="Zhang P."/>
            <person name="Zhang Y."/>
            <person name="Zimin A.V."/>
            <person name="Baldwin J."/>
            <person name="Abdouelleil A."/>
            <person name="Abdulkadir J."/>
            <person name="Abebe A."/>
            <person name="Abera B."/>
            <person name="Abreu J."/>
            <person name="Acer S.C."/>
            <person name="Aftuck L."/>
            <person name="Alexander A."/>
            <person name="An P."/>
            <person name="Anderson E."/>
            <person name="Anderson S."/>
            <person name="Arachi H."/>
            <person name="Azer M."/>
            <person name="Bachantsang P."/>
            <person name="Barry A."/>
            <person name="Bayul T."/>
            <person name="Berlin A."/>
            <person name="Bessette D."/>
            <person name="Bloom T."/>
            <person name="Blye J."/>
            <person name="Boguslavskiy L."/>
            <person name="Bonnet C."/>
            <person name="Boukhgalter B."/>
            <person name="Bourzgui I."/>
            <person name="Brown A."/>
            <person name="Cahill P."/>
            <person name="Channer S."/>
            <person name="Cheshatsang Y."/>
            <person name="Chuda L."/>
            <person name="Citroen M."/>
            <person name="Collymore A."/>
            <person name="Cooke P."/>
            <person name="Costello M."/>
            <person name="D'Aco K."/>
            <person name="Daza R."/>
            <person name="De Haan G."/>
            <person name="DeGray S."/>
            <person name="DeMaso C."/>
            <person name="Dhargay N."/>
            <person name="Dooley K."/>
            <person name="Dooley E."/>
            <person name="Doricent M."/>
            <person name="Dorje P."/>
            <person name="Dorjee K."/>
            <person name="Dupes A."/>
            <person name="Elong R."/>
            <person name="Falk J."/>
            <person name="Farina A."/>
            <person name="Faro S."/>
            <person name="Ferguson D."/>
            <person name="Fisher S."/>
            <person name="Foley C.D."/>
            <person name="Franke A."/>
            <person name="Friedrich D."/>
            <person name="Gadbois L."/>
            <person name="Gearin G."/>
            <person name="Gearin C.R."/>
            <person name="Giannoukos G."/>
            <person name="Goode T."/>
            <person name="Graham J."/>
            <person name="Grandbois E."/>
            <person name="Grewal S."/>
            <person name="Gyaltsen K."/>
            <person name="Hafez N."/>
            <person name="Hagos B."/>
            <person name="Hall J."/>
            <person name="Henson C."/>
            <person name="Hollinger A."/>
            <person name="Honan T."/>
            <person name="Huard M.D."/>
            <person name="Hughes L."/>
            <person name="Hurhula B."/>
            <person name="Husby M.E."/>
            <person name="Kamat A."/>
            <person name="Kanga B."/>
            <person name="Kashin S."/>
            <person name="Khazanovich D."/>
            <person name="Kisner P."/>
            <person name="Lance K."/>
            <person name="Lara M."/>
            <person name="Lee W."/>
            <person name="Lennon N."/>
            <person name="Letendre F."/>
            <person name="LeVine R."/>
            <person name="Lipovsky A."/>
            <person name="Liu X."/>
            <person name="Liu J."/>
            <person name="Liu S."/>
            <person name="Lokyitsang T."/>
            <person name="Lokyitsang Y."/>
            <person name="Lubonja R."/>
            <person name="Lui A."/>
            <person name="MacDonald P."/>
            <person name="Magnisalis V."/>
            <person name="Maru K."/>
            <person name="Matthews C."/>
            <person name="McCusker W."/>
            <person name="McDonough S."/>
            <person name="Mehta T."/>
            <person name="Meldrim J."/>
            <person name="Meneus L."/>
            <person name="Mihai O."/>
            <person name="Mihalev A."/>
            <person name="Mihova T."/>
            <person name="Mittelman R."/>
            <person name="Mlenga V."/>
            <person name="Montmayeur A."/>
            <person name="Mulrain L."/>
            <person name="Navidi A."/>
            <person name="Naylor J."/>
            <person name="Negash T."/>
            <person name="Nguyen T."/>
            <person name="Nguyen N."/>
            <person name="Nicol R."/>
            <person name="Norbu C."/>
            <person name="Norbu N."/>
            <person name="Novod N."/>
            <person name="O'Neill B."/>
            <person name="Osman S."/>
            <person name="Markiewicz E."/>
            <person name="Oyono O.L."/>
            <person name="Patti C."/>
            <person name="Phunkhang P."/>
            <person name="Pierre F."/>
            <person name="Priest M."/>
            <person name="Raghuraman S."/>
            <person name="Rege F."/>
            <person name="Reyes R."/>
            <person name="Rise C."/>
            <person name="Rogov P."/>
            <person name="Ross K."/>
            <person name="Ryan E."/>
            <person name="Settipalli S."/>
            <person name="Shea T."/>
            <person name="Sherpa N."/>
            <person name="Shi L."/>
            <person name="Shih D."/>
            <person name="Sparrow T."/>
            <person name="Spaulding J."/>
            <person name="Stalker J."/>
            <person name="Stange-Thomann N."/>
            <person name="Stavropoulos S."/>
            <person name="Stone C."/>
            <person name="Strader C."/>
            <person name="Tesfaye S."/>
            <person name="Thomson T."/>
            <person name="Thoulutsang Y."/>
            <person name="Thoulutsang D."/>
            <person name="Topham K."/>
            <person name="Topping I."/>
            <person name="Tsamla T."/>
            <person name="Vassiliev H."/>
            <person name="Vo A."/>
            <person name="Wangchuk T."/>
            <person name="Wangdi T."/>
            <person name="Weiand M."/>
            <person name="Wilkinson J."/>
            <person name="Wilson A."/>
            <person name="Yadav S."/>
            <person name="Young G."/>
            <person name="Yu Q."/>
            <person name="Zembek L."/>
            <person name="Zhong D."/>
            <person name="Zimmer A."/>
            <person name="Zwirko Z."/>
            <person name="Jaffe D.B."/>
            <person name="Alvarez P."/>
            <person name="Brockman W."/>
            <person name="Butler J."/>
            <person name="Chin C."/>
            <person name="Gnerre S."/>
            <person name="Grabherr M."/>
            <person name="Kleber M."/>
            <person name="Mauceli E."/>
            <person name="MacCallum I."/>
        </authorList>
    </citation>
    <scope>NUCLEOTIDE SEQUENCE [LARGE SCALE GENOMIC DNA]</scope>
    <source>
        <strain evidence="6">Tucson 15081-1352.22</strain>
    </source>
</reference>